<evidence type="ECO:0000313" key="2">
    <source>
        <dbReference type="Proteomes" id="UP000499080"/>
    </source>
</evidence>
<dbReference type="EMBL" id="BGPR01000304">
    <property type="protein sequence ID" value="GBM11787.1"/>
    <property type="molecule type" value="Genomic_DNA"/>
</dbReference>
<dbReference type="Proteomes" id="UP000499080">
    <property type="component" value="Unassembled WGS sequence"/>
</dbReference>
<proteinExistence type="predicted"/>
<name>A0A4Y2D6N6_ARAVE</name>
<accession>A0A4Y2D6N6</accession>
<organism evidence="1 2">
    <name type="scientific">Araneus ventricosus</name>
    <name type="common">Orbweaver spider</name>
    <name type="synonym">Epeira ventricosa</name>
    <dbReference type="NCBI Taxonomy" id="182803"/>
    <lineage>
        <taxon>Eukaryota</taxon>
        <taxon>Metazoa</taxon>
        <taxon>Ecdysozoa</taxon>
        <taxon>Arthropoda</taxon>
        <taxon>Chelicerata</taxon>
        <taxon>Arachnida</taxon>
        <taxon>Araneae</taxon>
        <taxon>Araneomorphae</taxon>
        <taxon>Entelegynae</taxon>
        <taxon>Araneoidea</taxon>
        <taxon>Araneidae</taxon>
        <taxon>Araneus</taxon>
    </lineage>
</organism>
<gene>
    <name evidence="1" type="ORF">AVEN_22917_1</name>
</gene>
<comment type="caution">
    <text evidence="1">The sequence shown here is derived from an EMBL/GenBank/DDBJ whole genome shotgun (WGS) entry which is preliminary data.</text>
</comment>
<reference evidence="1 2" key="1">
    <citation type="journal article" date="2019" name="Sci. Rep.">
        <title>Orb-weaving spider Araneus ventricosus genome elucidates the spidroin gene catalogue.</title>
        <authorList>
            <person name="Kono N."/>
            <person name="Nakamura H."/>
            <person name="Ohtoshi R."/>
            <person name="Moran D.A.P."/>
            <person name="Shinohara A."/>
            <person name="Yoshida Y."/>
            <person name="Fujiwara M."/>
            <person name="Mori M."/>
            <person name="Tomita M."/>
            <person name="Arakawa K."/>
        </authorList>
    </citation>
    <scope>NUCLEOTIDE SEQUENCE [LARGE SCALE GENOMIC DNA]</scope>
</reference>
<dbReference type="AlphaFoldDB" id="A0A4Y2D6N6"/>
<protein>
    <submittedName>
        <fullName evidence="1">Uncharacterized protein</fullName>
    </submittedName>
</protein>
<evidence type="ECO:0000313" key="1">
    <source>
        <dbReference type="EMBL" id="GBM11787.1"/>
    </source>
</evidence>
<sequence length="244" mass="27339">MVASGEDCYDEWKVKLNEQKQSTDHCHEVVEGDGVGLVLPRFGGEDFSLGRFDALLELWTLQRHEEVIPRNLAEAFVVELQARHNSHSRRVYKCVPYLISIQNGVFGLCFLLWSRATNENVRTDRRRRPNIRGKDPKLISSQRYTLFGDKHKQRDIYFNDPKSHYLIGLEEDGGLITAGEASKSSDMLYSMASSSDKEDELISASASDSRDCKSIFSNGGRTAIGRSSVSTEIGLVVGKGFNAD</sequence>
<keyword evidence="2" id="KW-1185">Reference proteome</keyword>